<sequence>MKNKLSSKEKELWNRISKILWKNWDPIGVYEEDSEWDDEYDSYVPHIFRLAVEGCDHIRIAASLTSTIRQNIGLNATDNNEHDISIAKLIVSARQEILDE</sequence>
<dbReference type="RefSeq" id="WP_193826293.1">
    <property type="nucleotide sequence ID" value="NZ_MT732180.1"/>
</dbReference>
<evidence type="ECO:0000313" key="3">
    <source>
        <dbReference type="EMBL" id="QOJ66768.1"/>
    </source>
</evidence>
<accession>A0A7L9E9F4</accession>
<dbReference type="EMBL" id="MT732181">
    <property type="protein sequence ID" value="QOJ63489.1"/>
    <property type="molecule type" value="Genomic_DNA"/>
</dbReference>
<dbReference type="EMBL" id="MT732187">
    <property type="protein sequence ID" value="QOJ66768.1"/>
    <property type="molecule type" value="Genomic_DNA"/>
</dbReference>
<organism evidence="2">
    <name type="scientific">Pseudomonas aeruginosa</name>
    <dbReference type="NCBI Taxonomy" id="287"/>
    <lineage>
        <taxon>Bacteria</taxon>
        <taxon>Pseudomonadati</taxon>
        <taxon>Pseudomonadota</taxon>
        <taxon>Gammaproteobacteria</taxon>
        <taxon>Pseudomonadales</taxon>
        <taxon>Pseudomonadaceae</taxon>
        <taxon>Pseudomonas</taxon>
    </lineage>
</organism>
<proteinExistence type="predicted"/>
<geneLocation type="plasmid" evidence="3">
    <name>pPUV-9</name>
</geneLocation>
<dbReference type="EMBL" id="MT732180">
    <property type="protein sequence ID" value="QOJ62936.1"/>
    <property type="molecule type" value="Genomic_DNA"/>
</dbReference>
<dbReference type="AlphaFoldDB" id="A0A7L9E9F4"/>
<protein>
    <submittedName>
        <fullName evidence="2">Uncharacterized protein</fullName>
    </submittedName>
</protein>
<geneLocation type="plasmid" evidence="2">
    <name>pPUV-3</name>
</geneLocation>
<evidence type="ECO:0000313" key="1">
    <source>
        <dbReference type="EMBL" id="QOJ62936.1"/>
    </source>
</evidence>
<reference evidence="2" key="1">
    <citation type="journal article" date="2021" name="Antimicrob. Agents Chemother.">
        <title>Epidemic territorial spread of IncP-2-type VIM-2 carbapenemase-encoding megaplasmids in nosocomial Pseudomonas aeruginosa populations.</title>
        <authorList>
            <person name="Urbanowicz P."/>
            <person name="Bitar I."/>
            <person name="Izdebski R."/>
            <person name="Baraniak A."/>
            <person name="Literacka E."/>
            <person name="Hrabak J."/>
            <person name="Gniadkowski M."/>
        </authorList>
    </citation>
    <scope>NUCLEOTIDE SEQUENCE</scope>
    <source>
        <strain evidence="1">NMI259/06</strain>
        <strain evidence="3">NMI3364/08</strain>
        <plasmid evidence="1">pPUV-2</plasmid>
        <plasmid evidence="2">pPUV-3</plasmid>
        <plasmid evidence="3">pPUV-9</plasmid>
    </source>
</reference>
<name>A0A7L9E9F4_PSEAI</name>
<keyword evidence="2" id="KW-0614">Plasmid</keyword>
<evidence type="ECO:0000313" key="2">
    <source>
        <dbReference type="EMBL" id="QOJ63489.1"/>
    </source>
</evidence>
<geneLocation type="plasmid" evidence="1">
    <name>pPUV-2</name>
</geneLocation>